<reference evidence="2" key="1">
    <citation type="journal article" date="2011" name="J. Bacteriol.">
        <title>Genome sequences of eight morphologically diverse alphaproteobacteria.</title>
        <authorList>
            <consortium name="US DOE Joint Genome Institute"/>
            <person name="Brown P.J."/>
            <person name="Kysela D.T."/>
            <person name="Buechlein A."/>
            <person name="Hemmerich C."/>
            <person name="Brun Y.V."/>
        </authorList>
    </citation>
    <scope>NUCLEOTIDE SEQUENCE [LARGE SCALE GENOMIC DNA]</scope>
    <source>
        <strain evidence="2">ATCC 49814 / DSM 5838 / IFAM 1418</strain>
    </source>
</reference>
<dbReference type="EMBL" id="CP001678">
    <property type="protein sequence ID" value="ACT58678.1"/>
    <property type="molecule type" value="Genomic_DNA"/>
</dbReference>
<dbReference type="RefSeq" id="WP_015826828.1">
    <property type="nucleotide sequence ID" value="NC_012982.1"/>
</dbReference>
<dbReference type="HOGENOM" id="CLU_123750_0_0_5"/>
<dbReference type="STRING" id="582402.Hbal_0984"/>
<evidence type="ECO:0000313" key="1">
    <source>
        <dbReference type="EMBL" id="ACT58678.1"/>
    </source>
</evidence>
<organism evidence="1 2">
    <name type="scientific">Hirschia baltica (strain ATCC 49814 / DSM 5838 / IFAM 1418)</name>
    <dbReference type="NCBI Taxonomy" id="582402"/>
    <lineage>
        <taxon>Bacteria</taxon>
        <taxon>Pseudomonadati</taxon>
        <taxon>Pseudomonadota</taxon>
        <taxon>Alphaproteobacteria</taxon>
        <taxon>Hyphomonadales</taxon>
        <taxon>Hyphomonadaceae</taxon>
        <taxon>Hirschia</taxon>
    </lineage>
</organism>
<dbReference type="AlphaFoldDB" id="C6XQS2"/>
<protein>
    <recommendedName>
        <fullName evidence="3">DUF3035 domain-containing protein</fullName>
    </recommendedName>
</protein>
<evidence type="ECO:0008006" key="3">
    <source>
        <dbReference type="Google" id="ProtNLM"/>
    </source>
</evidence>
<sequence>MKKSVLGLTAAAVAAMVASGCSSNGTNGPDEFRVVRKAPLSVPPEYNLRPPAVGEAVPAELQSDDSARAILFGDRVGSQASEGERLLVQKADADAIDPKIRAQVDYDATGTLRKSKSLSDKILFFKGDGNDATIIEPANEAQRLERELIDNATGGGDVVIERKAGESKLPGL</sequence>
<dbReference type="Pfam" id="PF11233">
    <property type="entry name" value="DUF3035"/>
    <property type="match status" value="1"/>
</dbReference>
<name>C6XQS2_HIRBI</name>
<dbReference type="InterPro" id="IPR021395">
    <property type="entry name" value="DUF3035"/>
</dbReference>
<dbReference type="PROSITE" id="PS51257">
    <property type="entry name" value="PROKAR_LIPOPROTEIN"/>
    <property type="match status" value="1"/>
</dbReference>
<dbReference type="eggNOG" id="ENOG5030N9J">
    <property type="taxonomic scope" value="Bacteria"/>
</dbReference>
<dbReference type="KEGG" id="hba:Hbal_0984"/>
<keyword evidence="2" id="KW-1185">Reference proteome</keyword>
<gene>
    <name evidence="1" type="ordered locus">Hbal_0984</name>
</gene>
<evidence type="ECO:0000313" key="2">
    <source>
        <dbReference type="Proteomes" id="UP000002745"/>
    </source>
</evidence>
<proteinExistence type="predicted"/>
<dbReference type="Proteomes" id="UP000002745">
    <property type="component" value="Chromosome"/>
</dbReference>
<dbReference type="OrthoDB" id="8478256at2"/>
<accession>C6XQS2</accession>